<name>A0AAD3SCG3_NEPGR</name>
<gene>
    <name evidence="1" type="ORF">Nepgr_010498</name>
</gene>
<dbReference type="Proteomes" id="UP001279734">
    <property type="component" value="Unassembled WGS sequence"/>
</dbReference>
<evidence type="ECO:0000313" key="1">
    <source>
        <dbReference type="EMBL" id="GMH08658.1"/>
    </source>
</evidence>
<dbReference type="AlphaFoldDB" id="A0AAD3SCG3"/>
<accession>A0AAD3SCG3</accession>
<organism evidence="1 2">
    <name type="scientific">Nepenthes gracilis</name>
    <name type="common">Slender pitcher plant</name>
    <dbReference type="NCBI Taxonomy" id="150966"/>
    <lineage>
        <taxon>Eukaryota</taxon>
        <taxon>Viridiplantae</taxon>
        <taxon>Streptophyta</taxon>
        <taxon>Embryophyta</taxon>
        <taxon>Tracheophyta</taxon>
        <taxon>Spermatophyta</taxon>
        <taxon>Magnoliopsida</taxon>
        <taxon>eudicotyledons</taxon>
        <taxon>Gunneridae</taxon>
        <taxon>Pentapetalae</taxon>
        <taxon>Caryophyllales</taxon>
        <taxon>Nepenthaceae</taxon>
        <taxon>Nepenthes</taxon>
    </lineage>
</organism>
<protein>
    <submittedName>
        <fullName evidence="1">Uncharacterized protein</fullName>
    </submittedName>
</protein>
<evidence type="ECO:0000313" key="2">
    <source>
        <dbReference type="Proteomes" id="UP001279734"/>
    </source>
</evidence>
<dbReference type="PANTHER" id="PTHR31267">
    <property type="entry name" value="DENTIN SIALOPHOSPHOPROTEIN-LIKE PROTEIN"/>
    <property type="match status" value="1"/>
</dbReference>
<dbReference type="EMBL" id="BSYO01000008">
    <property type="protein sequence ID" value="GMH08658.1"/>
    <property type="molecule type" value="Genomic_DNA"/>
</dbReference>
<keyword evidence="2" id="KW-1185">Reference proteome</keyword>
<sequence length="208" mass="23051">MPGNDVDNGVHNFFQKIHLSLSQHRMQPVERNSTVFNNNLWAGNERQTGGAFNCAASLWPITKVLIAGSNGHSLVIVRPESAKSQSQNQQSSLNGFMNASQVSCAKEKEVNILVMDTESDQHNLMLRGLPILESQQRGGPQYSNTSSVKFAATEAPLNFDFLGSQQQMNIQQPRTLQALPRQQSGIGDVLLLQQHIMLKQMQEPQKGQ</sequence>
<proteinExistence type="predicted"/>
<dbReference type="PANTHER" id="PTHR31267:SF2">
    <property type="entry name" value="EXPRESSED PROTEIN"/>
    <property type="match status" value="1"/>
</dbReference>
<comment type="caution">
    <text evidence="1">The sequence shown here is derived from an EMBL/GenBank/DDBJ whole genome shotgun (WGS) entry which is preliminary data.</text>
</comment>
<reference evidence="1" key="1">
    <citation type="submission" date="2023-05" db="EMBL/GenBank/DDBJ databases">
        <title>Nepenthes gracilis genome sequencing.</title>
        <authorList>
            <person name="Fukushima K."/>
        </authorList>
    </citation>
    <scope>NUCLEOTIDE SEQUENCE</scope>
    <source>
        <strain evidence="1">SING2019-196</strain>
    </source>
</reference>